<dbReference type="InterPro" id="IPR002347">
    <property type="entry name" value="SDR_fam"/>
</dbReference>
<dbReference type="Gene3D" id="3.40.50.720">
    <property type="entry name" value="NAD(P)-binding Rossmann-like Domain"/>
    <property type="match status" value="1"/>
</dbReference>
<reference evidence="2 3" key="1">
    <citation type="journal article" date="2015" name="Genome Biol. Evol.">
        <title>Comparative Genomics of a Bacterivorous Green Alga Reveals Evolutionary Causalities and Consequences of Phago-Mixotrophic Mode of Nutrition.</title>
        <authorList>
            <person name="Burns J.A."/>
            <person name="Paasch A."/>
            <person name="Narechania A."/>
            <person name="Kim E."/>
        </authorList>
    </citation>
    <scope>NUCLEOTIDE SEQUENCE [LARGE SCALE GENOMIC DNA]</scope>
    <source>
        <strain evidence="2 3">PLY_AMNH</strain>
    </source>
</reference>
<proteinExistence type="predicted"/>
<dbReference type="Pfam" id="PF00106">
    <property type="entry name" value="adh_short"/>
    <property type="match status" value="1"/>
</dbReference>
<dbReference type="InterPro" id="IPR036291">
    <property type="entry name" value="NAD(P)-bd_dom_sf"/>
</dbReference>
<evidence type="ECO:0000313" key="3">
    <source>
        <dbReference type="Proteomes" id="UP001190700"/>
    </source>
</evidence>
<evidence type="ECO:0000313" key="2">
    <source>
        <dbReference type="EMBL" id="KAK3281465.1"/>
    </source>
</evidence>
<sequence>MASYTPIAAPAIIPKLYVPVKGLSRALRKCTYRTAKGVNRASVIRAVDRTSSPSAARDTRDELEIHRRELLAGTALGLCLTALPENGLLGVGSALAEDAVFWDGVGRRPHAVITGANTGIGKAAAEEMARRGWAVTLACRSPAKAEAAAKEIIAVTGSDAIDCRTLDLASLRSVHDFASSWGVAEERPVDALINNAGVMAVYPQEFTQDGFELTLGVNHLGHFLLTCLMEDAVKAGSVNGSAGGRIVTTSSAAHQLASGIAFDDLFYEKRDYKRWGAYGQSKLANILMMRELDRRCQEAGCGVTAYSFHPGVVDTELIRYLVPQDVMDDKKKNKERSEFAARKIFGLKSPEDGASTGVYLATSREVAALHSEYFDNCKLGACNKAGRDMDAAARLWEASVNLTGAPKYAWAA</sequence>
<dbReference type="PRINTS" id="PR00081">
    <property type="entry name" value="GDHRDH"/>
</dbReference>
<dbReference type="CDD" id="cd05327">
    <property type="entry name" value="retinol-DH_like_SDR_c_like"/>
    <property type="match status" value="1"/>
</dbReference>
<keyword evidence="1" id="KW-0560">Oxidoreductase</keyword>
<dbReference type="Proteomes" id="UP001190700">
    <property type="component" value="Unassembled WGS sequence"/>
</dbReference>
<dbReference type="GO" id="GO:0016491">
    <property type="term" value="F:oxidoreductase activity"/>
    <property type="evidence" value="ECO:0007669"/>
    <property type="project" value="UniProtKB-KW"/>
</dbReference>
<accession>A0AAE0LE60</accession>
<dbReference type="PANTHER" id="PTHR43157:SF27">
    <property type="entry name" value="RETINOL DEHYDROGENASE 12, LIKE"/>
    <property type="match status" value="1"/>
</dbReference>
<keyword evidence="3" id="KW-1185">Reference proteome</keyword>
<dbReference type="AlphaFoldDB" id="A0AAE0LE60"/>
<dbReference type="PANTHER" id="PTHR43157">
    <property type="entry name" value="PHOSPHATIDYLINOSITOL-GLYCAN BIOSYNTHESIS CLASS F PROTEIN-RELATED"/>
    <property type="match status" value="1"/>
</dbReference>
<name>A0AAE0LE60_9CHLO</name>
<protein>
    <recommendedName>
        <fullName evidence="4">Protochlorophyllide reductase</fullName>
    </recommendedName>
</protein>
<evidence type="ECO:0000256" key="1">
    <source>
        <dbReference type="ARBA" id="ARBA00023002"/>
    </source>
</evidence>
<evidence type="ECO:0008006" key="4">
    <source>
        <dbReference type="Google" id="ProtNLM"/>
    </source>
</evidence>
<organism evidence="2 3">
    <name type="scientific">Cymbomonas tetramitiformis</name>
    <dbReference type="NCBI Taxonomy" id="36881"/>
    <lineage>
        <taxon>Eukaryota</taxon>
        <taxon>Viridiplantae</taxon>
        <taxon>Chlorophyta</taxon>
        <taxon>Pyramimonadophyceae</taxon>
        <taxon>Pyramimonadales</taxon>
        <taxon>Pyramimonadaceae</taxon>
        <taxon>Cymbomonas</taxon>
    </lineage>
</organism>
<gene>
    <name evidence="2" type="ORF">CYMTET_10748</name>
</gene>
<dbReference type="EMBL" id="LGRX02003828">
    <property type="protein sequence ID" value="KAK3281465.1"/>
    <property type="molecule type" value="Genomic_DNA"/>
</dbReference>
<dbReference type="SUPFAM" id="SSF51735">
    <property type="entry name" value="NAD(P)-binding Rossmann-fold domains"/>
    <property type="match status" value="1"/>
</dbReference>
<comment type="caution">
    <text evidence="2">The sequence shown here is derived from an EMBL/GenBank/DDBJ whole genome shotgun (WGS) entry which is preliminary data.</text>
</comment>